<gene>
    <name evidence="2" type="ORF">FB388_0197</name>
</gene>
<evidence type="ECO:0000313" key="3">
    <source>
        <dbReference type="Proteomes" id="UP000319818"/>
    </source>
</evidence>
<dbReference type="Proteomes" id="UP000319818">
    <property type="component" value="Unassembled WGS sequence"/>
</dbReference>
<name>A0A543G9W6_9PSEU</name>
<dbReference type="PANTHER" id="PTHR48079:SF6">
    <property type="entry name" value="NAD(P)-BINDING DOMAIN-CONTAINING PROTEIN-RELATED"/>
    <property type="match status" value="1"/>
</dbReference>
<dbReference type="AlphaFoldDB" id="A0A543G9W6"/>
<dbReference type="PANTHER" id="PTHR48079">
    <property type="entry name" value="PROTEIN YEEZ"/>
    <property type="match status" value="1"/>
</dbReference>
<proteinExistence type="predicted"/>
<evidence type="ECO:0000313" key="2">
    <source>
        <dbReference type="EMBL" id="TQM42861.1"/>
    </source>
</evidence>
<keyword evidence="3" id="KW-1185">Reference proteome</keyword>
<dbReference type="InterPro" id="IPR036291">
    <property type="entry name" value="NAD(P)-bd_dom_sf"/>
</dbReference>
<protein>
    <submittedName>
        <fullName evidence="2">Nucleoside-diphosphate-sugar epimerase</fullName>
    </submittedName>
</protein>
<dbReference type="Pfam" id="PF13460">
    <property type="entry name" value="NAD_binding_10"/>
    <property type="match status" value="1"/>
</dbReference>
<accession>A0A543G9W6</accession>
<dbReference type="Gene3D" id="3.40.50.720">
    <property type="entry name" value="NAD(P)-binding Rossmann-like Domain"/>
    <property type="match status" value="1"/>
</dbReference>
<dbReference type="InterPro" id="IPR016040">
    <property type="entry name" value="NAD(P)-bd_dom"/>
</dbReference>
<dbReference type="SUPFAM" id="SSF51735">
    <property type="entry name" value="NAD(P)-binding Rossmann-fold domains"/>
    <property type="match status" value="1"/>
</dbReference>
<dbReference type="InterPro" id="IPR051783">
    <property type="entry name" value="NAD(P)-dependent_oxidoreduct"/>
</dbReference>
<dbReference type="GO" id="GO:0004029">
    <property type="term" value="F:aldehyde dehydrogenase (NAD+) activity"/>
    <property type="evidence" value="ECO:0007669"/>
    <property type="project" value="TreeGrafter"/>
</dbReference>
<reference evidence="2 3" key="1">
    <citation type="submission" date="2019-06" db="EMBL/GenBank/DDBJ databases">
        <title>Sequencing the genomes of 1000 actinobacteria strains.</title>
        <authorList>
            <person name="Klenk H.-P."/>
        </authorList>
    </citation>
    <scope>NUCLEOTIDE SEQUENCE [LARGE SCALE GENOMIC DNA]</scope>
    <source>
        <strain evidence="2 3">DSM 45511</strain>
    </source>
</reference>
<comment type="caution">
    <text evidence="2">The sequence shown here is derived from an EMBL/GenBank/DDBJ whole genome shotgun (WGS) entry which is preliminary data.</text>
</comment>
<dbReference type="OrthoDB" id="9787292at2"/>
<dbReference type="GO" id="GO:0005737">
    <property type="term" value="C:cytoplasm"/>
    <property type="evidence" value="ECO:0007669"/>
    <property type="project" value="TreeGrafter"/>
</dbReference>
<dbReference type="RefSeq" id="WP_142095665.1">
    <property type="nucleotide sequence ID" value="NZ_VFPH01000001.1"/>
</dbReference>
<sequence length="303" mass="31769">MRVFLTGGTGAVGRLAVAELVAAGHDVSALARNAERAALLEELGARPVRVSLFDRAALTAALAGHDAVVNLATAIPSTLRALRDSGWRENDRIRTDGSAAVVDAALAAGVGRLVQESVVMIYPDRGAEWIDEDVPPQDVPRNEGNLAAEANARRFSAAGGAGTVLRFGWFYGPGSSQTEEMLRQARLGFPLVLGAPDGYTSPIHLSDAASAVVAALGAPAGTFNVVDDEPLPKREYAEALAAAVGRRTWLGVPGRAARFLGPRVASVVGSLRVSNGRFRAATPWAPRYRSAREGWWSTVAALA</sequence>
<organism evidence="2 3">
    <name type="scientific">Pseudonocardia cypriaca</name>
    <dbReference type="NCBI Taxonomy" id="882449"/>
    <lineage>
        <taxon>Bacteria</taxon>
        <taxon>Bacillati</taxon>
        <taxon>Actinomycetota</taxon>
        <taxon>Actinomycetes</taxon>
        <taxon>Pseudonocardiales</taxon>
        <taxon>Pseudonocardiaceae</taxon>
        <taxon>Pseudonocardia</taxon>
    </lineage>
</organism>
<feature type="domain" description="NAD(P)-binding" evidence="1">
    <location>
        <begin position="7"/>
        <end position="134"/>
    </location>
</feature>
<evidence type="ECO:0000259" key="1">
    <source>
        <dbReference type="Pfam" id="PF13460"/>
    </source>
</evidence>
<dbReference type="EMBL" id="VFPH01000001">
    <property type="protein sequence ID" value="TQM42861.1"/>
    <property type="molecule type" value="Genomic_DNA"/>
</dbReference>